<organism evidence="5 6">
    <name type="scientific">Dyadobacter sediminis</name>
    <dbReference type="NCBI Taxonomy" id="1493691"/>
    <lineage>
        <taxon>Bacteria</taxon>
        <taxon>Pseudomonadati</taxon>
        <taxon>Bacteroidota</taxon>
        <taxon>Cytophagia</taxon>
        <taxon>Cytophagales</taxon>
        <taxon>Spirosomataceae</taxon>
        <taxon>Dyadobacter</taxon>
    </lineage>
</organism>
<protein>
    <recommendedName>
        <fullName evidence="4">Protein OrfX2/OrfX3/P47 domain-containing protein</fullName>
    </recommendedName>
</protein>
<dbReference type="Pfam" id="PF06597">
    <property type="entry name" value="Clostridium_P47"/>
    <property type="match status" value="1"/>
</dbReference>
<proteinExistence type="inferred from homology"/>
<dbReference type="AlphaFoldDB" id="A0A5R9KBM3"/>
<evidence type="ECO:0000313" key="5">
    <source>
        <dbReference type="EMBL" id="TLU92221.1"/>
    </source>
</evidence>
<sequence length="698" mass="74647">MLAEPSAPQVLTSSGSNADTYGWDNVFAMNFITANEALTTNWGSVDSKAKNISQAYNDDDTGLTFKLDATFGPWQLAENGDGKNIAMKCPIVSGTYSYGSKSVNFDGLSPAPSVKIIVNMNWVPEPGQFHFGINTGVDSIVTDLNAKTVDAALSAAFTANGKTLSSPDVSVQKAGYEWLIQDGVNSYYLFFSADKENDKFLNIYQFDKVWKQNLNVLSSSTDSDPAVIIDTINNNPTSGLGATVFPQLLSEWFNVNIGNFNYVFSSIDLSPQLSQSDKYQWIKPTATSYAVTDNGSLDTGVFGVLSMILNHQPGTNHQVSPFAIPDGSDAGFLISGEMFMANMMLAGACSLFSNADPSSFAITNDGLTVTNTADMIWGKFMLDDNKKGSIGSQYGTTLDAGTLSTDLINALFNQTNVSVDSNYKVEVMSKGNQWLLSKGSGDEYILDVNGSSIDVFLSTTVTIGKGNFNMSLDNSEVVIDFTKLKYSYTSDYDVFVNYNERLTLKLNDHNVFWYDQVTNSMVVSVVKTKSAITREIVEGCVAAALALIALAGPIIEGLTAATEVTELSEDGGTAVIDEEAMANARAENPDAEAASERQASGDAATQSKGKLTNIKAAFKTPKWKFVGTLAALAGAVAGVDNAVDAIIEKMANDDYEDIPGFDAFANEVIGPYAWPGVSAFTLKSATLTGSLQVGLKAS</sequence>
<dbReference type="RefSeq" id="WP_138282330.1">
    <property type="nucleotide sequence ID" value="NZ_BMGE01000003.1"/>
</dbReference>
<accession>A0A5R9KBM3</accession>
<keyword evidence="1" id="KW-0843">Virulence</keyword>
<dbReference type="InterPro" id="IPR010567">
    <property type="entry name" value="OrfX2/OrfX3/P47"/>
</dbReference>
<comment type="caution">
    <text evidence="5">The sequence shown here is derived from an EMBL/GenBank/DDBJ whole genome shotgun (WGS) entry which is preliminary data.</text>
</comment>
<evidence type="ECO:0000313" key="6">
    <source>
        <dbReference type="Proteomes" id="UP000309788"/>
    </source>
</evidence>
<feature type="domain" description="Protein OrfX2/OrfX3/P47" evidence="4">
    <location>
        <begin position="212"/>
        <end position="388"/>
    </location>
</feature>
<dbReference type="OrthoDB" id="2082394at2"/>
<evidence type="ECO:0000256" key="2">
    <source>
        <dbReference type="ARBA" id="ARBA00035010"/>
    </source>
</evidence>
<gene>
    <name evidence="5" type="ORF">FEM55_15890</name>
</gene>
<feature type="region of interest" description="Disordered" evidence="3">
    <location>
        <begin position="585"/>
        <end position="606"/>
    </location>
</feature>
<dbReference type="Proteomes" id="UP000309788">
    <property type="component" value="Unassembled WGS sequence"/>
</dbReference>
<evidence type="ECO:0000256" key="1">
    <source>
        <dbReference type="ARBA" id="ARBA00023026"/>
    </source>
</evidence>
<reference evidence="5 6" key="1">
    <citation type="submission" date="2019-05" db="EMBL/GenBank/DDBJ databases">
        <authorList>
            <person name="Qu J.-H."/>
        </authorList>
    </citation>
    <scope>NUCLEOTIDE SEQUENCE [LARGE SCALE GENOMIC DNA]</scope>
    <source>
        <strain evidence="5 6">Z12</strain>
    </source>
</reference>
<evidence type="ECO:0000259" key="4">
    <source>
        <dbReference type="Pfam" id="PF06597"/>
    </source>
</evidence>
<comment type="similarity">
    <text evidence="2">Belongs to the TULIP P47 family.</text>
</comment>
<dbReference type="EMBL" id="VCEI01000025">
    <property type="protein sequence ID" value="TLU92221.1"/>
    <property type="molecule type" value="Genomic_DNA"/>
</dbReference>
<evidence type="ECO:0000256" key="3">
    <source>
        <dbReference type="SAM" id="MobiDB-lite"/>
    </source>
</evidence>
<keyword evidence="6" id="KW-1185">Reference proteome</keyword>
<name>A0A5R9KBM3_9BACT</name>